<evidence type="ECO:0000313" key="2">
    <source>
        <dbReference type="Proteomes" id="UP000500938"/>
    </source>
</evidence>
<dbReference type="Proteomes" id="UP000500938">
    <property type="component" value="Chromosome"/>
</dbReference>
<reference evidence="1 2" key="1">
    <citation type="submission" date="2020-05" db="EMBL/GenBank/DDBJ databases">
        <title>Complete genome sequence of Gemmatimonas greenlandica TET16.</title>
        <authorList>
            <person name="Zeng Y."/>
        </authorList>
    </citation>
    <scope>NUCLEOTIDE SEQUENCE [LARGE SCALE GENOMIC DNA]</scope>
    <source>
        <strain evidence="1 2">TET16</strain>
    </source>
</reference>
<name>A0A6M4ISN6_9BACT</name>
<sequence>MDRTSFDLTELTIVLGPPTHLAAQFAEFQARAAAGDIVTEHEWAQHEYAALDALTHREGSVKTHTILETMLSSVLGADVIVLDVDRKWVRAEDGQLYTALSMCSEDIRSRAEVASLSAPAFLEALNTAAVTIAQLDGREWIRWSSRAWTNEGTRESVERAAQLVVHIADAVVGSAPAAADAAQDDAARDDEAIDLATELVQAIGQGREAAGDEGGMISQQLRGLRFVDPLRAEWSNVTADALYVGALDMSLVRHRVSRQDAAGLAFLYLGKQRAEQLKQSGEITPRFRREIIAKTFMTSYALERLAPQVSRELFAFMSTR</sequence>
<evidence type="ECO:0000313" key="1">
    <source>
        <dbReference type="EMBL" id="QJR36739.1"/>
    </source>
</evidence>
<organism evidence="1 2">
    <name type="scientific">Gemmatimonas groenlandica</name>
    <dbReference type="NCBI Taxonomy" id="2732249"/>
    <lineage>
        <taxon>Bacteria</taxon>
        <taxon>Pseudomonadati</taxon>
        <taxon>Gemmatimonadota</taxon>
        <taxon>Gemmatimonadia</taxon>
        <taxon>Gemmatimonadales</taxon>
        <taxon>Gemmatimonadaceae</taxon>
        <taxon>Gemmatimonas</taxon>
    </lineage>
</organism>
<dbReference type="AlphaFoldDB" id="A0A6M4ISN6"/>
<dbReference type="RefSeq" id="WP_171226173.1">
    <property type="nucleotide sequence ID" value="NZ_CP053085.1"/>
</dbReference>
<gene>
    <name evidence="1" type="ORF">HKW67_15060</name>
</gene>
<accession>A0A6M4ISN6</accession>
<dbReference type="KEGG" id="ggr:HKW67_15060"/>
<protein>
    <submittedName>
        <fullName evidence="1">Uncharacterized protein</fullName>
    </submittedName>
</protein>
<dbReference type="EMBL" id="CP053085">
    <property type="protein sequence ID" value="QJR36739.1"/>
    <property type="molecule type" value="Genomic_DNA"/>
</dbReference>
<proteinExistence type="predicted"/>
<keyword evidence="2" id="KW-1185">Reference proteome</keyword>